<dbReference type="KEGG" id="copr:Cop2CBH44_32470"/>
<dbReference type="EMBL" id="AP023322">
    <property type="protein sequence ID" value="BCI64894.1"/>
    <property type="molecule type" value="Genomic_DNA"/>
</dbReference>
<dbReference type="PROSITE" id="PS51352">
    <property type="entry name" value="THIOREDOXIN_2"/>
    <property type="match status" value="1"/>
</dbReference>
<dbReference type="AlphaFoldDB" id="A0A7G1I2K0"/>
<evidence type="ECO:0000256" key="3">
    <source>
        <dbReference type="ARBA" id="ARBA00023157"/>
    </source>
</evidence>
<keyword evidence="1" id="KW-0813">Transport</keyword>
<keyword evidence="7" id="KW-1185">Reference proteome</keyword>
<keyword evidence="3" id="KW-1015">Disulfide bond</keyword>
<evidence type="ECO:0000256" key="1">
    <source>
        <dbReference type="ARBA" id="ARBA00022448"/>
    </source>
</evidence>
<accession>A0A7G1I2K0</accession>
<proteinExistence type="predicted"/>
<feature type="domain" description="Thioredoxin" evidence="5">
    <location>
        <begin position="1"/>
        <end position="118"/>
    </location>
</feature>
<organism evidence="6 7">
    <name type="scientific">Coprobacter secundus subsp. similis</name>
    <dbReference type="NCBI Taxonomy" id="2751153"/>
    <lineage>
        <taxon>Bacteria</taxon>
        <taxon>Pseudomonadati</taxon>
        <taxon>Bacteroidota</taxon>
        <taxon>Bacteroidia</taxon>
        <taxon>Bacteroidales</taxon>
        <taxon>Barnesiellaceae</taxon>
        <taxon>Coprobacter</taxon>
    </lineage>
</organism>
<reference evidence="7" key="1">
    <citation type="submission" date="2020-07" db="EMBL/GenBank/DDBJ databases">
        <title>Complete genome sequencing of Coprobacter sp. strain 2CBH44.</title>
        <authorList>
            <person name="Sakamoto M."/>
            <person name="Murakami T."/>
            <person name="Mori H."/>
        </authorList>
    </citation>
    <scope>NUCLEOTIDE SEQUENCE [LARGE SCALE GENOMIC DNA]</scope>
    <source>
        <strain evidence="7">2CBH44</strain>
    </source>
</reference>
<name>A0A7G1I2K0_9BACT</name>
<dbReference type="InterPro" id="IPR036249">
    <property type="entry name" value="Thioredoxin-like_sf"/>
</dbReference>
<protein>
    <submittedName>
        <fullName evidence="6">Thiol reductase thioredoxin</fullName>
    </submittedName>
</protein>
<dbReference type="Proteomes" id="UP000594042">
    <property type="component" value="Chromosome"/>
</dbReference>
<dbReference type="RefSeq" id="WP_021930127.1">
    <property type="nucleotide sequence ID" value="NZ_AP023322.1"/>
</dbReference>
<keyword evidence="2" id="KW-0249">Electron transport</keyword>
<dbReference type="InterPro" id="IPR017937">
    <property type="entry name" value="Thioredoxin_CS"/>
</dbReference>
<keyword evidence="4" id="KW-0676">Redox-active center</keyword>
<dbReference type="CDD" id="cd02947">
    <property type="entry name" value="TRX_family"/>
    <property type="match status" value="1"/>
</dbReference>
<dbReference type="Pfam" id="PF00085">
    <property type="entry name" value="Thioredoxin"/>
    <property type="match status" value="1"/>
</dbReference>
<evidence type="ECO:0000259" key="5">
    <source>
        <dbReference type="PROSITE" id="PS51352"/>
    </source>
</evidence>
<sequence>MNITDLNTSEFVTKVGNYKTYPDNWKYIGHKPCIVTFHAPWCGYCKALYPILEEVSEEYSDKVDFYRINVDEEEALETAFDIEKIPTLLLCPVKGKETMTLGVMGKKELKKLIEDTLLK</sequence>
<dbReference type="GO" id="GO:0015035">
    <property type="term" value="F:protein-disulfide reductase activity"/>
    <property type="evidence" value="ECO:0007669"/>
    <property type="project" value="TreeGrafter"/>
</dbReference>
<dbReference type="GO" id="GO:0005829">
    <property type="term" value="C:cytosol"/>
    <property type="evidence" value="ECO:0007669"/>
    <property type="project" value="TreeGrafter"/>
</dbReference>
<dbReference type="PANTHER" id="PTHR45663">
    <property type="entry name" value="GEO12009P1"/>
    <property type="match status" value="1"/>
</dbReference>
<dbReference type="PROSITE" id="PS00194">
    <property type="entry name" value="THIOREDOXIN_1"/>
    <property type="match status" value="1"/>
</dbReference>
<dbReference type="Gene3D" id="3.40.30.10">
    <property type="entry name" value="Glutaredoxin"/>
    <property type="match status" value="1"/>
</dbReference>
<evidence type="ECO:0000256" key="2">
    <source>
        <dbReference type="ARBA" id="ARBA00022982"/>
    </source>
</evidence>
<evidence type="ECO:0000313" key="6">
    <source>
        <dbReference type="EMBL" id="BCI64894.1"/>
    </source>
</evidence>
<evidence type="ECO:0000313" key="7">
    <source>
        <dbReference type="Proteomes" id="UP000594042"/>
    </source>
</evidence>
<gene>
    <name evidence="6" type="ORF">Cop2CBH44_32470</name>
</gene>
<dbReference type="GO" id="GO:0045454">
    <property type="term" value="P:cell redox homeostasis"/>
    <property type="evidence" value="ECO:0007669"/>
    <property type="project" value="TreeGrafter"/>
</dbReference>
<evidence type="ECO:0000256" key="4">
    <source>
        <dbReference type="ARBA" id="ARBA00023284"/>
    </source>
</evidence>
<dbReference type="InterPro" id="IPR013766">
    <property type="entry name" value="Thioredoxin_domain"/>
</dbReference>
<dbReference type="PANTHER" id="PTHR45663:SF11">
    <property type="entry name" value="GEO12009P1"/>
    <property type="match status" value="1"/>
</dbReference>
<dbReference type="SUPFAM" id="SSF52833">
    <property type="entry name" value="Thioredoxin-like"/>
    <property type="match status" value="1"/>
</dbReference>